<reference evidence="3" key="1">
    <citation type="submission" date="2021-06" db="EMBL/GenBank/DDBJ databases">
        <authorList>
            <person name="Kallberg Y."/>
            <person name="Tangrot J."/>
            <person name="Rosling A."/>
        </authorList>
    </citation>
    <scope>NUCLEOTIDE SEQUENCE</scope>
    <source>
        <strain evidence="3">IN212</strain>
    </source>
</reference>
<dbReference type="EMBL" id="CAJVPZ010014727">
    <property type="protein sequence ID" value="CAG8660307.1"/>
    <property type="molecule type" value="Genomic_DNA"/>
</dbReference>
<dbReference type="AlphaFoldDB" id="A0A9N9H806"/>
<organism evidence="3 4">
    <name type="scientific">Racocetra fulgida</name>
    <dbReference type="NCBI Taxonomy" id="60492"/>
    <lineage>
        <taxon>Eukaryota</taxon>
        <taxon>Fungi</taxon>
        <taxon>Fungi incertae sedis</taxon>
        <taxon>Mucoromycota</taxon>
        <taxon>Glomeromycotina</taxon>
        <taxon>Glomeromycetes</taxon>
        <taxon>Diversisporales</taxon>
        <taxon>Gigasporaceae</taxon>
        <taxon>Racocetra</taxon>
    </lineage>
</organism>
<dbReference type="Proteomes" id="UP000789396">
    <property type="component" value="Unassembled WGS sequence"/>
</dbReference>
<feature type="compositionally biased region" description="Low complexity" evidence="2">
    <location>
        <begin position="152"/>
        <end position="162"/>
    </location>
</feature>
<gene>
    <name evidence="3" type="ORF">RFULGI_LOCUS8823</name>
</gene>
<feature type="region of interest" description="Disordered" evidence="2">
    <location>
        <begin position="133"/>
        <end position="171"/>
    </location>
</feature>
<feature type="coiled-coil region" evidence="1">
    <location>
        <begin position="180"/>
        <end position="270"/>
    </location>
</feature>
<feature type="non-terminal residue" evidence="3">
    <location>
        <position position="1"/>
    </location>
</feature>
<proteinExistence type="predicted"/>
<comment type="caution">
    <text evidence="3">The sequence shown here is derived from an EMBL/GenBank/DDBJ whole genome shotgun (WGS) entry which is preliminary data.</text>
</comment>
<accession>A0A9N9H806</accession>
<keyword evidence="4" id="KW-1185">Reference proteome</keyword>
<evidence type="ECO:0000313" key="3">
    <source>
        <dbReference type="EMBL" id="CAG8660307.1"/>
    </source>
</evidence>
<sequence>MAPKITKKNLPNVPLTDIQYDNYCRKYFTPESLKSMKYAPTKYFSDQSSVFHNALRLIDAELKKKEGYVNGLIFKAAWQFVDENRQNNNKKDSSRASSVSLEEIYIPDQTSRASSVNLEEIYIHNLTDNGDQLSYRKFDSPSSTSTDMDLISTFSSSNQSSSEAPKQYQKEQKSILISQNEVLKVKNREIEERNHTLEIENTNHKVKNKETEERNHTLEKENTNLKVKNKEIEERNHVLETDNINLKVKNKETEERNHTLESQNTILKTENADLKIKDDNYTKLKTKYAVLDSEHGNLKSLYKDLEAKITESEINLRDINKKYSELLTEHSNLEVIYAALEDNYKALQAKDGKNEEEIKILEKELKETQDEKDKKKEIPQSAYYAITKFENDLNK</sequence>
<evidence type="ECO:0000313" key="4">
    <source>
        <dbReference type="Proteomes" id="UP000789396"/>
    </source>
</evidence>
<feature type="coiled-coil region" evidence="1">
    <location>
        <begin position="302"/>
        <end position="378"/>
    </location>
</feature>
<dbReference type="SUPFAM" id="SSF57997">
    <property type="entry name" value="Tropomyosin"/>
    <property type="match status" value="1"/>
</dbReference>
<dbReference type="OrthoDB" id="2447322at2759"/>
<evidence type="ECO:0000256" key="1">
    <source>
        <dbReference type="SAM" id="Coils"/>
    </source>
</evidence>
<protein>
    <submittedName>
        <fullName evidence="3">8398_t:CDS:1</fullName>
    </submittedName>
</protein>
<name>A0A9N9H806_9GLOM</name>
<evidence type="ECO:0000256" key="2">
    <source>
        <dbReference type="SAM" id="MobiDB-lite"/>
    </source>
</evidence>
<keyword evidence="1" id="KW-0175">Coiled coil</keyword>